<evidence type="ECO:0000256" key="7">
    <source>
        <dbReference type="ARBA" id="ARBA00022840"/>
    </source>
</evidence>
<evidence type="ECO:0000256" key="8">
    <source>
        <dbReference type="ARBA" id="ARBA00022917"/>
    </source>
</evidence>
<gene>
    <name evidence="10" type="primary">gatA</name>
    <name evidence="12" type="ORF">SAMN05421757_101521</name>
</gene>
<sequence>MMSELTKLTIAEARDRLRAGDVTATELTEACLAEIEKADALGAFVHKTPELALQQAAAADARIQGGAENPMCGIPLGIKDLFCTQGVPSQAASNILEGFKPEYESTVTTQLWQAGAIMLGKLNMDEFAMGSSNETSCYGNAVNPWRRGNEETALTPGGSSGGSASAVAADLCLAATGTDTGGSIRQPAAFTGITGLKPTYGRCSRWGIVAFASSLDQAGPMTKSVRDAAIMLRAMAGHDPKDSTSADIPVPDFEAAITGDIRGKTIGIPKEYRMEGMPAEIEKLWADGADMLRDAGAKIVDISLPHTKYALPTYYVIAPAEASSNLARYDGVRFGHRAKLAQGDGITEMYEKTRAEGFGAEVQRRVMVGTYVLSAGFYDAYYNRARKVRALIKRDFDEAFAGGVDAILTPATPSAAFGLGEMADADPVQMYLNDVFTVTVNLAGLPGISVPTGVDSSGLPLGLQLIGQPWEEGALLNVAQTLEDAAGFVAKPARWW</sequence>
<comment type="catalytic activity">
    <reaction evidence="9 10">
        <text>L-glutamyl-tRNA(Gln) + L-glutamine + ATP + H2O = L-glutaminyl-tRNA(Gln) + L-glutamate + ADP + phosphate + H(+)</text>
        <dbReference type="Rhea" id="RHEA:17521"/>
        <dbReference type="Rhea" id="RHEA-COMP:9681"/>
        <dbReference type="Rhea" id="RHEA-COMP:9684"/>
        <dbReference type="ChEBI" id="CHEBI:15377"/>
        <dbReference type="ChEBI" id="CHEBI:15378"/>
        <dbReference type="ChEBI" id="CHEBI:29985"/>
        <dbReference type="ChEBI" id="CHEBI:30616"/>
        <dbReference type="ChEBI" id="CHEBI:43474"/>
        <dbReference type="ChEBI" id="CHEBI:58359"/>
        <dbReference type="ChEBI" id="CHEBI:78520"/>
        <dbReference type="ChEBI" id="CHEBI:78521"/>
        <dbReference type="ChEBI" id="CHEBI:456216"/>
        <dbReference type="EC" id="6.3.5.7"/>
    </reaction>
</comment>
<dbReference type="PROSITE" id="PS00571">
    <property type="entry name" value="AMIDASES"/>
    <property type="match status" value="1"/>
</dbReference>
<keyword evidence="12" id="KW-0808">Transferase</keyword>
<comment type="subunit">
    <text evidence="2 10">Heterotrimer of A, B and C subunits.</text>
</comment>
<keyword evidence="5 10" id="KW-0436">Ligase</keyword>
<keyword evidence="8 10" id="KW-0648">Protein biosynthesis</keyword>
<dbReference type="GO" id="GO:0050567">
    <property type="term" value="F:glutaminyl-tRNA synthase (glutamine-hydrolyzing) activity"/>
    <property type="evidence" value="ECO:0007669"/>
    <property type="project" value="UniProtKB-UniRule"/>
</dbReference>
<comment type="function">
    <text evidence="10">Allows the formation of correctly charged Gln-tRNA(Gln) through the transamidation of misacylated Glu-tRNA(Gln) in organisms which lack glutaminyl-tRNA synthetase. The reaction takes place in the presence of glutamine and ATP through an activated gamma-phospho-Glu-tRNA(Gln).</text>
</comment>
<evidence type="ECO:0000256" key="9">
    <source>
        <dbReference type="ARBA" id="ARBA00047407"/>
    </source>
</evidence>
<dbReference type="GO" id="GO:0006412">
    <property type="term" value="P:translation"/>
    <property type="evidence" value="ECO:0007669"/>
    <property type="project" value="UniProtKB-UniRule"/>
</dbReference>
<dbReference type="Gene3D" id="3.90.1300.10">
    <property type="entry name" value="Amidase signature (AS) domain"/>
    <property type="match status" value="1"/>
</dbReference>
<feature type="domain" description="Amidase" evidence="11">
    <location>
        <begin position="26"/>
        <end position="476"/>
    </location>
</feature>
<organism evidence="12 13">
    <name type="scientific">Tropicimonas sediminicola</name>
    <dbReference type="NCBI Taxonomy" id="1031541"/>
    <lineage>
        <taxon>Bacteria</taxon>
        <taxon>Pseudomonadati</taxon>
        <taxon>Pseudomonadota</taxon>
        <taxon>Alphaproteobacteria</taxon>
        <taxon>Rhodobacterales</taxon>
        <taxon>Roseobacteraceae</taxon>
        <taxon>Tropicimonas</taxon>
    </lineage>
</organism>
<evidence type="ECO:0000256" key="4">
    <source>
        <dbReference type="ARBA" id="ARBA00014428"/>
    </source>
</evidence>
<evidence type="ECO:0000313" key="13">
    <source>
        <dbReference type="Proteomes" id="UP000198426"/>
    </source>
</evidence>
<dbReference type="SUPFAM" id="SSF75304">
    <property type="entry name" value="Amidase signature (AS) enzymes"/>
    <property type="match status" value="1"/>
</dbReference>
<evidence type="ECO:0000313" key="12">
    <source>
        <dbReference type="EMBL" id="SNS24550.1"/>
    </source>
</evidence>
<evidence type="ECO:0000256" key="3">
    <source>
        <dbReference type="ARBA" id="ARBA00012739"/>
    </source>
</evidence>
<dbReference type="EC" id="6.3.5.7" evidence="3 10"/>
<evidence type="ECO:0000259" key="11">
    <source>
        <dbReference type="Pfam" id="PF01425"/>
    </source>
</evidence>
<dbReference type="PANTHER" id="PTHR11895">
    <property type="entry name" value="TRANSAMIDASE"/>
    <property type="match status" value="1"/>
</dbReference>
<evidence type="ECO:0000256" key="5">
    <source>
        <dbReference type="ARBA" id="ARBA00022598"/>
    </source>
</evidence>
<dbReference type="NCBIfam" id="TIGR00132">
    <property type="entry name" value="gatA"/>
    <property type="match status" value="1"/>
</dbReference>
<feature type="active site" description="Charge relay system" evidence="10">
    <location>
        <position position="79"/>
    </location>
</feature>
<keyword evidence="7 10" id="KW-0067">ATP-binding</keyword>
<dbReference type="GO" id="GO:0005524">
    <property type="term" value="F:ATP binding"/>
    <property type="evidence" value="ECO:0007669"/>
    <property type="project" value="UniProtKB-KW"/>
</dbReference>
<accession>A0A239CWR5</accession>
<dbReference type="EMBL" id="FZOY01000001">
    <property type="protein sequence ID" value="SNS24550.1"/>
    <property type="molecule type" value="Genomic_DNA"/>
</dbReference>
<feature type="active site" description="Charge relay system" evidence="10">
    <location>
        <position position="159"/>
    </location>
</feature>
<proteinExistence type="inferred from homology"/>
<dbReference type="AlphaFoldDB" id="A0A239CWR5"/>
<evidence type="ECO:0000256" key="6">
    <source>
        <dbReference type="ARBA" id="ARBA00022741"/>
    </source>
</evidence>
<evidence type="ECO:0000256" key="10">
    <source>
        <dbReference type="HAMAP-Rule" id="MF_00120"/>
    </source>
</evidence>
<keyword evidence="6 10" id="KW-0547">Nucleotide-binding</keyword>
<dbReference type="PANTHER" id="PTHR11895:SF151">
    <property type="entry name" value="GLUTAMYL-TRNA(GLN) AMIDOTRANSFERASE SUBUNIT A"/>
    <property type="match status" value="1"/>
</dbReference>
<dbReference type="InterPro" id="IPR020556">
    <property type="entry name" value="Amidase_CS"/>
</dbReference>
<evidence type="ECO:0000256" key="2">
    <source>
        <dbReference type="ARBA" id="ARBA00011123"/>
    </source>
</evidence>
<dbReference type="InterPro" id="IPR023631">
    <property type="entry name" value="Amidase_dom"/>
</dbReference>
<dbReference type="Pfam" id="PF01425">
    <property type="entry name" value="Amidase"/>
    <property type="match status" value="1"/>
</dbReference>
<name>A0A239CWR5_9RHOB</name>
<reference evidence="12 13" key="1">
    <citation type="submission" date="2017-06" db="EMBL/GenBank/DDBJ databases">
        <authorList>
            <person name="Kim H.J."/>
            <person name="Triplett B.A."/>
        </authorList>
    </citation>
    <scope>NUCLEOTIDE SEQUENCE [LARGE SCALE GENOMIC DNA]</scope>
    <source>
        <strain evidence="12 13">DSM 29339</strain>
    </source>
</reference>
<dbReference type="GO" id="GO:0016740">
    <property type="term" value="F:transferase activity"/>
    <property type="evidence" value="ECO:0007669"/>
    <property type="project" value="UniProtKB-KW"/>
</dbReference>
<keyword evidence="13" id="KW-1185">Reference proteome</keyword>
<feature type="active site" description="Acyl-ester intermediate" evidence="10">
    <location>
        <position position="183"/>
    </location>
</feature>
<dbReference type="InterPro" id="IPR004412">
    <property type="entry name" value="GatA"/>
</dbReference>
<dbReference type="InterPro" id="IPR036928">
    <property type="entry name" value="AS_sf"/>
</dbReference>
<comment type="similarity">
    <text evidence="1 10">Belongs to the amidase family. GatA subfamily.</text>
</comment>
<dbReference type="InterPro" id="IPR000120">
    <property type="entry name" value="Amidase"/>
</dbReference>
<dbReference type="HAMAP" id="MF_00120">
    <property type="entry name" value="GatA"/>
    <property type="match status" value="1"/>
</dbReference>
<evidence type="ECO:0000256" key="1">
    <source>
        <dbReference type="ARBA" id="ARBA00008069"/>
    </source>
</evidence>
<dbReference type="Proteomes" id="UP000198426">
    <property type="component" value="Unassembled WGS sequence"/>
</dbReference>
<dbReference type="GO" id="GO:0030956">
    <property type="term" value="C:glutamyl-tRNA(Gln) amidotransferase complex"/>
    <property type="evidence" value="ECO:0007669"/>
    <property type="project" value="InterPro"/>
</dbReference>
<protein>
    <recommendedName>
        <fullName evidence="4 10">Glutamyl-tRNA(Gln) amidotransferase subunit A</fullName>
        <shortName evidence="10">Glu-ADT subunit A</shortName>
        <ecNumber evidence="3 10">6.3.5.7</ecNumber>
    </recommendedName>
</protein>